<evidence type="ECO:0000313" key="2">
    <source>
        <dbReference type="Proteomes" id="UP001480595"/>
    </source>
</evidence>
<proteinExistence type="predicted"/>
<organism evidence="1 2">
    <name type="scientific">Apiospora phragmitis</name>
    <dbReference type="NCBI Taxonomy" id="2905665"/>
    <lineage>
        <taxon>Eukaryota</taxon>
        <taxon>Fungi</taxon>
        <taxon>Dikarya</taxon>
        <taxon>Ascomycota</taxon>
        <taxon>Pezizomycotina</taxon>
        <taxon>Sordariomycetes</taxon>
        <taxon>Xylariomycetidae</taxon>
        <taxon>Amphisphaeriales</taxon>
        <taxon>Apiosporaceae</taxon>
        <taxon>Apiospora</taxon>
    </lineage>
</organism>
<dbReference type="GeneID" id="92096199"/>
<dbReference type="RefSeq" id="XP_066712246.1">
    <property type="nucleotide sequence ID" value="XM_066863136.1"/>
</dbReference>
<name>A0ABR1TTR8_9PEZI</name>
<comment type="caution">
    <text evidence="1">The sequence shown here is derived from an EMBL/GenBank/DDBJ whole genome shotgun (WGS) entry which is preliminary data.</text>
</comment>
<dbReference type="Proteomes" id="UP001480595">
    <property type="component" value="Unassembled WGS sequence"/>
</dbReference>
<evidence type="ECO:0008006" key="3">
    <source>
        <dbReference type="Google" id="ProtNLM"/>
    </source>
</evidence>
<evidence type="ECO:0000313" key="1">
    <source>
        <dbReference type="EMBL" id="KAK8049997.1"/>
    </source>
</evidence>
<accession>A0ABR1TTR8</accession>
<sequence>MQVENKVVVVVAAVAVVVDGYLVPVVGGTAPEVGVAAVATVRAPAAAAANIGVGDRKAAAVRHRTVGVFAGAAGGAVGAGVVGGVDVNRNGAFAAAAGEAKNAVVVVVAEDSSAESCGGAATTSWSIQGCRNLHRLGAQLALAHS</sequence>
<dbReference type="EMBL" id="JAQQWL010000011">
    <property type="protein sequence ID" value="KAK8049997.1"/>
    <property type="molecule type" value="Genomic_DNA"/>
</dbReference>
<gene>
    <name evidence="1" type="ORF">PG994_011727</name>
</gene>
<keyword evidence="2" id="KW-1185">Reference proteome</keyword>
<reference evidence="1 2" key="1">
    <citation type="submission" date="2023-01" db="EMBL/GenBank/DDBJ databases">
        <title>Analysis of 21 Apiospora genomes using comparative genomics revels a genus with tremendous synthesis potential of carbohydrate active enzymes and secondary metabolites.</title>
        <authorList>
            <person name="Sorensen T."/>
        </authorList>
    </citation>
    <scope>NUCLEOTIDE SEQUENCE [LARGE SCALE GENOMIC DNA]</scope>
    <source>
        <strain evidence="1 2">CBS 135458</strain>
    </source>
</reference>
<protein>
    <recommendedName>
        <fullName evidence="3">Secreted protein</fullName>
    </recommendedName>
</protein>